<protein>
    <submittedName>
        <fullName evidence="2">Uncharacterized protein</fullName>
    </submittedName>
</protein>
<sequence>MTRSAKDFSGKSPRSPHSADDKKLKSKAPAHGTRRVKRRRRQNPLAPPTPAVVAARIELQEWLAGGRLRRADPLMVTSKLLAVAVREARTFLDPGALTMTLVAIGMTPETMSEDDLITCIGNLLIDVPSVPE</sequence>
<dbReference type="Proteomes" id="UP001404845">
    <property type="component" value="Unassembled WGS sequence"/>
</dbReference>
<dbReference type="EMBL" id="JAQYXL010000001">
    <property type="protein sequence ID" value="MEN3230387.1"/>
    <property type="molecule type" value="Genomic_DNA"/>
</dbReference>
<proteinExistence type="predicted"/>
<keyword evidence="3" id="KW-1185">Reference proteome</keyword>
<evidence type="ECO:0000256" key="1">
    <source>
        <dbReference type="SAM" id="MobiDB-lite"/>
    </source>
</evidence>
<reference evidence="2 3" key="1">
    <citation type="journal article" date="2023" name="PLoS ONE">
        <title>Complete genome assembly of Hawai'i environmental nontuberculous mycobacteria reveals unexpected co-isolation with methylobacteria.</title>
        <authorList>
            <person name="Hendrix J."/>
            <person name="Epperson L.E."/>
            <person name="Tong E.I."/>
            <person name="Chan Y.L."/>
            <person name="Hasan N.A."/>
            <person name="Dawrs S.N."/>
            <person name="Norton G.J."/>
            <person name="Virdi R."/>
            <person name="Crooks J.L."/>
            <person name="Chan E.D."/>
            <person name="Honda J.R."/>
            <person name="Strong M."/>
        </authorList>
    </citation>
    <scope>NUCLEOTIDE SEQUENCE [LARGE SCALE GENOMIC DNA]</scope>
    <source>
        <strain evidence="2 3">NJH_HI01</strain>
    </source>
</reference>
<feature type="region of interest" description="Disordered" evidence="1">
    <location>
        <begin position="1"/>
        <end position="49"/>
    </location>
</feature>
<comment type="caution">
    <text evidence="2">The sequence shown here is derived from an EMBL/GenBank/DDBJ whole genome shotgun (WGS) entry which is preliminary data.</text>
</comment>
<accession>A0ABU9ZG10</accession>
<organism evidence="2 3">
    <name type="scientific">Methylorubrum rhodesianum</name>
    <dbReference type="NCBI Taxonomy" id="29427"/>
    <lineage>
        <taxon>Bacteria</taxon>
        <taxon>Pseudomonadati</taxon>
        <taxon>Pseudomonadota</taxon>
        <taxon>Alphaproteobacteria</taxon>
        <taxon>Hyphomicrobiales</taxon>
        <taxon>Methylobacteriaceae</taxon>
        <taxon>Methylorubrum</taxon>
    </lineage>
</organism>
<evidence type="ECO:0000313" key="2">
    <source>
        <dbReference type="EMBL" id="MEN3230387.1"/>
    </source>
</evidence>
<gene>
    <name evidence="2" type="ORF">PUR21_22615</name>
</gene>
<evidence type="ECO:0000313" key="3">
    <source>
        <dbReference type="Proteomes" id="UP001404845"/>
    </source>
</evidence>
<name>A0ABU9ZG10_9HYPH</name>
<dbReference type="RefSeq" id="WP_345971766.1">
    <property type="nucleotide sequence ID" value="NZ_JAQYXL010000001.1"/>
</dbReference>
<feature type="compositionally biased region" description="Basic residues" evidence="1">
    <location>
        <begin position="24"/>
        <end position="42"/>
    </location>
</feature>